<name>A0AAJ8WAB1_CANPC</name>
<dbReference type="InterPro" id="IPR004860">
    <property type="entry name" value="LAGLIDADG_dom"/>
</dbReference>
<dbReference type="Pfam" id="PF03161">
    <property type="entry name" value="LAGLIDADG_2"/>
    <property type="match status" value="1"/>
</dbReference>
<evidence type="ECO:0000313" key="3">
    <source>
        <dbReference type="EnsemblFungi" id="CapafMp03.2-T-p1"/>
    </source>
</evidence>
<organism evidence="3">
    <name type="scientific">Candida parapsilosis (strain CDC 317 / ATCC MYA-4646)</name>
    <name type="common">Yeast</name>
    <name type="synonym">Monilia parapsilosis</name>
    <dbReference type="NCBI Taxonomy" id="578454"/>
    <lineage>
        <taxon>Eukaryota</taxon>
        <taxon>Fungi</taxon>
        <taxon>Dikarya</taxon>
        <taxon>Ascomycota</taxon>
        <taxon>Saccharomycotina</taxon>
        <taxon>Pichiomycetes</taxon>
        <taxon>Debaryomycetaceae</taxon>
        <taxon>Candida/Lodderomyces clade</taxon>
        <taxon>Candida</taxon>
    </lineage>
</organism>
<dbReference type="VEuPathDB" id="FungiDB:CapafMp03.2"/>
<dbReference type="Gene3D" id="3.10.28.10">
    <property type="entry name" value="Homing endonucleases"/>
    <property type="match status" value="2"/>
</dbReference>
<dbReference type="CGD" id="CAL0000145061">
    <property type="gene designation" value="CapafMp03.2"/>
</dbReference>
<reference evidence="3" key="1">
    <citation type="submission" date="2025-05" db="UniProtKB">
        <authorList>
            <consortium name="EnsemblFungi"/>
        </authorList>
    </citation>
    <scope>IDENTIFICATION</scope>
</reference>
<proteinExistence type="predicted"/>
<sequence length="247" mass="28443">SLIASNILIFYITLIIKVKYPIYLNINNKNNVTNFKSPLNIDIISIIYGTLLGDGHAEKRSNGKATRICFYQESSHDDYLLYLHSLIANLGYCNTTIPKISTRLNKNGKIKKVIRFYTWSYNLFNSIHSKWYIPNPHPIKGKSNFIKIIPKDIELYLTPLALAIWIMDNGAKVGKGLKLSTNNFTYDELLLLTNVLKYKYNLTCSIQSTGTKFQYHIYICVESMPNLVKIVKPYIIPSMKYKFGDHI</sequence>
<dbReference type="InterPro" id="IPR027434">
    <property type="entry name" value="Homing_endonucl"/>
</dbReference>
<evidence type="ECO:0000259" key="1">
    <source>
        <dbReference type="Pfam" id="PF03161"/>
    </source>
</evidence>
<dbReference type="SUPFAM" id="SSF55608">
    <property type="entry name" value="Homing endonucleases"/>
    <property type="match status" value="1"/>
</dbReference>
<protein>
    <recommendedName>
        <fullName evidence="1">Homing endonuclease LAGLIDADG domain-containing protein</fullName>
    </recommendedName>
</protein>
<feature type="domain" description="Homing endonuclease LAGLIDADG" evidence="1">
    <location>
        <begin position="45"/>
        <end position="227"/>
    </location>
</feature>
<accession>A0AAJ8WAB1</accession>
<evidence type="ECO:0000313" key="2">
    <source>
        <dbReference type="CGD" id="CAL0000145061"/>
    </source>
</evidence>
<gene>
    <name evidence="2" type="ordered locus">CapafMp03.2</name>
</gene>
<dbReference type="EnsemblFungi" id="CapafMp03.2-T">
    <property type="protein sequence ID" value="CapafMp03.2-T-p1"/>
    <property type="gene ID" value="CapafMp03.2"/>
</dbReference>